<sequence>MPPLPVAALFLAIFQARHFNETHNIARLLTYTDPLSDNGGESRARAVMIAGGYMLPHLQYPFPNPDNPEFPLRVDFIWFLPGDVTVVGEYDGMAKYGNTWTEVNTHVTKQCKRDGYLRKRGVTTIVHFSFDDVIHRELLYRKLDDAGIPRMH</sequence>
<dbReference type="AlphaFoldDB" id="A0A4Q5A1I3"/>
<gene>
    <name evidence="1" type="ORF">PG2093B_1238</name>
</gene>
<evidence type="ECO:0000313" key="1">
    <source>
        <dbReference type="EMBL" id="RYQ10144.1"/>
    </source>
</evidence>
<reference evidence="1 2" key="1">
    <citation type="submission" date="2018-12" db="EMBL/GenBank/DDBJ databases">
        <title>Unveiling genomic diversity among members of the Bifidobacterium pseudolongum species, a widely distributed gut commensal of the animal kingdom.</title>
        <authorList>
            <person name="Lugli G.A."/>
            <person name="Duranti S."/>
            <person name="Albert K."/>
            <person name="Mancabelli L."/>
            <person name="Napoli S."/>
            <person name="Viappiani A."/>
            <person name="Anzalone R."/>
            <person name="Longhi G."/>
            <person name="Milani C."/>
            <person name="Turroni F."/>
            <person name="Alessandri G."/>
            <person name="Sela D.A."/>
            <person name="Van Sinderen D."/>
            <person name="Ventura M."/>
        </authorList>
    </citation>
    <scope>NUCLEOTIDE SEQUENCE [LARGE SCALE GENOMIC DNA]</scope>
    <source>
        <strain evidence="1 2">2093B</strain>
    </source>
</reference>
<comment type="caution">
    <text evidence="1">The sequence shown here is derived from an EMBL/GenBank/DDBJ whole genome shotgun (WGS) entry which is preliminary data.</text>
</comment>
<name>A0A4Q5A1I3_9BIFI</name>
<evidence type="ECO:0000313" key="2">
    <source>
        <dbReference type="Proteomes" id="UP000292568"/>
    </source>
</evidence>
<proteinExistence type="predicted"/>
<accession>A0A4Q5A1I3</accession>
<organism evidence="1 2">
    <name type="scientific">Bifidobacterium pseudolongum subsp. globosum</name>
    <dbReference type="NCBI Taxonomy" id="1690"/>
    <lineage>
        <taxon>Bacteria</taxon>
        <taxon>Bacillati</taxon>
        <taxon>Actinomycetota</taxon>
        <taxon>Actinomycetes</taxon>
        <taxon>Bifidobacteriales</taxon>
        <taxon>Bifidobacteriaceae</taxon>
        <taxon>Bifidobacterium</taxon>
    </lineage>
</organism>
<keyword evidence="1" id="KW-0456">Lyase</keyword>
<dbReference type="GO" id="GO:0016829">
    <property type="term" value="F:lyase activity"/>
    <property type="evidence" value="ECO:0007669"/>
    <property type="project" value="UniProtKB-KW"/>
</dbReference>
<dbReference type="EMBL" id="RYUH01000011">
    <property type="protein sequence ID" value="RYQ10144.1"/>
    <property type="molecule type" value="Genomic_DNA"/>
</dbReference>
<dbReference type="Proteomes" id="UP000292568">
    <property type="component" value="Unassembled WGS sequence"/>
</dbReference>
<protein>
    <submittedName>
        <fullName evidence="1">CTP synthase (UTP-ammonia lyase)</fullName>
    </submittedName>
</protein>
<dbReference type="RefSeq" id="WP_129897772.1">
    <property type="nucleotide sequence ID" value="NZ_RYUH01000011.1"/>
</dbReference>